<evidence type="ECO:0000313" key="12">
    <source>
        <dbReference type="EMBL" id="KAK7740928.1"/>
    </source>
</evidence>
<dbReference type="CDD" id="cd20612">
    <property type="entry name" value="CYP_LDS-like_C"/>
    <property type="match status" value="1"/>
</dbReference>
<evidence type="ECO:0000256" key="9">
    <source>
        <dbReference type="ARBA" id="ARBA00023004"/>
    </source>
</evidence>
<dbReference type="GO" id="GO:0016705">
    <property type="term" value="F:oxidoreductase activity, acting on paired donors, with incorporation or reduction of molecular oxygen"/>
    <property type="evidence" value="ECO:0007669"/>
    <property type="project" value="InterPro"/>
</dbReference>
<dbReference type="InterPro" id="IPR019791">
    <property type="entry name" value="Haem_peroxidase_animal"/>
</dbReference>
<evidence type="ECO:0000256" key="6">
    <source>
        <dbReference type="ARBA" id="ARBA00022723"/>
    </source>
</evidence>
<dbReference type="GO" id="GO:0004601">
    <property type="term" value="F:peroxidase activity"/>
    <property type="evidence" value="ECO:0007669"/>
    <property type="project" value="UniProtKB-KW"/>
</dbReference>
<dbReference type="InterPro" id="IPR037120">
    <property type="entry name" value="Haem_peroxidase_sf_animal"/>
</dbReference>
<dbReference type="PRINTS" id="PR00457">
    <property type="entry name" value="ANPEROXIDASE"/>
</dbReference>
<evidence type="ECO:0000256" key="7">
    <source>
        <dbReference type="ARBA" id="ARBA00022964"/>
    </source>
</evidence>
<evidence type="ECO:0000313" key="13">
    <source>
        <dbReference type="Proteomes" id="UP001320245"/>
    </source>
</evidence>
<dbReference type="InterPro" id="IPR010255">
    <property type="entry name" value="Haem_peroxidase_sf"/>
</dbReference>
<comment type="catalytic activity">
    <reaction evidence="1">
        <text>(9Z,12Z)-octadecadienoate + O2 = (8R,9Z,12Z)-8-hydroperoxyoctadeca-9,12-dienoate</text>
        <dbReference type="Rhea" id="RHEA:25395"/>
        <dbReference type="ChEBI" id="CHEBI:15379"/>
        <dbReference type="ChEBI" id="CHEBI:30245"/>
        <dbReference type="ChEBI" id="CHEBI:58659"/>
        <dbReference type="EC" id="1.13.11.60"/>
    </reaction>
</comment>
<dbReference type="GO" id="GO:0016853">
    <property type="term" value="F:isomerase activity"/>
    <property type="evidence" value="ECO:0007669"/>
    <property type="project" value="UniProtKB-KW"/>
</dbReference>
<dbReference type="SUPFAM" id="SSF48113">
    <property type="entry name" value="Heme-dependent peroxidases"/>
    <property type="match status" value="1"/>
</dbReference>
<keyword evidence="4" id="KW-0575">Peroxidase</keyword>
<comment type="caution">
    <text evidence="12">The sequence shown here is derived from an EMBL/GenBank/DDBJ whole genome shotgun (WGS) entry which is preliminary data.</text>
</comment>
<dbReference type="GO" id="GO:0005506">
    <property type="term" value="F:iron ion binding"/>
    <property type="evidence" value="ECO:0007669"/>
    <property type="project" value="InterPro"/>
</dbReference>
<keyword evidence="8" id="KW-0560">Oxidoreductase</keyword>
<dbReference type="InterPro" id="IPR001128">
    <property type="entry name" value="Cyt_P450"/>
</dbReference>
<dbReference type="GO" id="GO:0020037">
    <property type="term" value="F:heme binding"/>
    <property type="evidence" value="ECO:0007669"/>
    <property type="project" value="InterPro"/>
</dbReference>
<dbReference type="EMBL" id="JAJSPL020000018">
    <property type="protein sequence ID" value="KAK7740928.1"/>
    <property type="molecule type" value="Genomic_DNA"/>
</dbReference>
<evidence type="ECO:0000256" key="8">
    <source>
        <dbReference type="ARBA" id="ARBA00023002"/>
    </source>
</evidence>
<dbReference type="InterPro" id="IPR017972">
    <property type="entry name" value="Cyt_P450_CS"/>
</dbReference>
<dbReference type="PROSITE" id="PS50292">
    <property type="entry name" value="PEROXIDASE_3"/>
    <property type="match status" value="1"/>
</dbReference>
<organism evidence="12 13">
    <name type="scientific">Cytospora paraplurivora</name>
    <dbReference type="NCBI Taxonomy" id="2898453"/>
    <lineage>
        <taxon>Eukaryota</taxon>
        <taxon>Fungi</taxon>
        <taxon>Dikarya</taxon>
        <taxon>Ascomycota</taxon>
        <taxon>Pezizomycotina</taxon>
        <taxon>Sordariomycetes</taxon>
        <taxon>Sordariomycetidae</taxon>
        <taxon>Diaporthales</taxon>
        <taxon>Cytosporaceae</taxon>
        <taxon>Cytospora</taxon>
    </lineage>
</organism>
<dbReference type="SUPFAM" id="SSF48264">
    <property type="entry name" value="Cytochrome P450"/>
    <property type="match status" value="1"/>
</dbReference>
<dbReference type="CDD" id="cd09817">
    <property type="entry name" value="linoleate_diol_synthase_like"/>
    <property type="match status" value="1"/>
</dbReference>
<dbReference type="InterPro" id="IPR050783">
    <property type="entry name" value="Oxylipin_biosynth_metab"/>
</dbReference>
<keyword evidence="5 11" id="KW-0349">Heme</keyword>
<dbReference type="Pfam" id="PF03098">
    <property type="entry name" value="An_peroxidase"/>
    <property type="match status" value="2"/>
</dbReference>
<dbReference type="Pfam" id="PF00067">
    <property type="entry name" value="p450"/>
    <property type="match status" value="1"/>
</dbReference>
<proteinExistence type="predicted"/>
<keyword evidence="7" id="KW-0223">Dioxygenase</keyword>
<protein>
    <recommendedName>
        <fullName evidence="3">linoleate 8R-lipoxygenase</fullName>
        <ecNumber evidence="3">1.13.11.60</ecNumber>
    </recommendedName>
</protein>
<dbReference type="Proteomes" id="UP001320245">
    <property type="component" value="Unassembled WGS sequence"/>
</dbReference>
<dbReference type="PANTHER" id="PTHR11903">
    <property type="entry name" value="PROSTAGLANDIN G/H SYNTHASE"/>
    <property type="match status" value="1"/>
</dbReference>
<dbReference type="EC" id="1.13.11.60" evidence="3"/>
<keyword evidence="9 11" id="KW-0408">Iron</keyword>
<dbReference type="GO" id="GO:0004497">
    <property type="term" value="F:monooxygenase activity"/>
    <property type="evidence" value="ECO:0007669"/>
    <property type="project" value="InterPro"/>
</dbReference>
<evidence type="ECO:0000256" key="4">
    <source>
        <dbReference type="ARBA" id="ARBA00022559"/>
    </source>
</evidence>
<keyword evidence="13" id="KW-1185">Reference proteome</keyword>
<dbReference type="AlphaFoldDB" id="A0AAN9U6Z6"/>
<evidence type="ECO:0000256" key="11">
    <source>
        <dbReference type="PIRSR" id="PIRSR619791-2"/>
    </source>
</evidence>
<dbReference type="GO" id="GO:0052878">
    <property type="term" value="F:linoleate 8R-lipoxygenase activity"/>
    <property type="evidence" value="ECO:0007669"/>
    <property type="project" value="UniProtKB-EC"/>
</dbReference>
<dbReference type="Gene3D" id="1.10.640.10">
    <property type="entry name" value="Haem peroxidase domain superfamily, animal type"/>
    <property type="match status" value="1"/>
</dbReference>
<evidence type="ECO:0000256" key="3">
    <source>
        <dbReference type="ARBA" id="ARBA00013239"/>
    </source>
</evidence>
<evidence type="ECO:0000256" key="2">
    <source>
        <dbReference type="ARBA" id="ARBA00011881"/>
    </source>
</evidence>
<dbReference type="Gene3D" id="1.10.630.10">
    <property type="entry name" value="Cytochrome P450"/>
    <property type="match status" value="1"/>
</dbReference>
<dbReference type="GO" id="GO:0006979">
    <property type="term" value="P:response to oxidative stress"/>
    <property type="evidence" value="ECO:0007669"/>
    <property type="project" value="InterPro"/>
</dbReference>
<evidence type="ECO:0000256" key="5">
    <source>
        <dbReference type="ARBA" id="ARBA00022617"/>
    </source>
</evidence>
<dbReference type="PANTHER" id="PTHR11903:SF37">
    <property type="entry name" value="PSI-PRODUCING OXYGENASE A"/>
    <property type="match status" value="1"/>
</dbReference>
<name>A0AAN9U6Z6_9PEZI</name>
<comment type="subunit">
    <text evidence="2">Homotetramer.</text>
</comment>
<reference evidence="12 13" key="1">
    <citation type="journal article" date="2023" name="PLoS ONE">
        <title>Cytospora paraplurivora sp. nov. isolated from orchards with fruit tree decline syndrome in Ontario, Canada.</title>
        <authorList>
            <person name="Ilyukhin E."/>
            <person name="Nguyen H.D.T."/>
            <person name="Castle A.J."/>
            <person name="Ellouze W."/>
        </authorList>
    </citation>
    <scope>NUCLEOTIDE SEQUENCE [LARGE SCALE GENOMIC DNA]</scope>
    <source>
        <strain evidence="12 13">FDS-564</strain>
    </source>
</reference>
<dbReference type="InterPro" id="IPR036396">
    <property type="entry name" value="Cyt_P450_sf"/>
</dbReference>
<sequence>MSTPSDRVPSLLQTIRASIALRKKDHDHGILQDIQKLGFKDYETLGLFLSTSAKGINDDNKYLVERLVQLLAKLPPQSEEVRQLSDGFIDQLWNALDHPPASSLGDKYQYRQADGSHNNISDPQLGSANKPYARLVRSTDFQDPDLPDPATIFDKLMARGDTFAPHPQGISSMLPYFATIIIHDIFQTSPTDHNINIANSYLDLSSLYGRNSTEVRKMRTFKYGLLKPDCFSSARLLGFPPGCGVLLIMFNRFHNYVVTQLALINESGRYTKPHDSDKDCWTRYDEDLFQTGRLVTCGLYINIVMVDYVRTILALNRVDTTWSLDPRAKEGKTIFSKGVPAGVGNVVSAEFNLLYRWHSTISPKDEKWAVANFNQIMKGKDPQTASTSDVLSALAAWQAAMPSEPEARKFSDLKRLPDGTFSDDDLVKILTESIDDNLGTLNEFREFMGLSRHATFEDINPDPEVAARLKQLYHTPDHVELYPGTVAEKTKPPMSPGSGLCGTVTMTTAILSDAVSLVRGDRFYTIDYTPKLLTNWGFNEVDGDKAIDGGHVIHKLIFRAFPNHFANNSVYAHFSLVTPTENGKILKGLGKASQYSWERPRRRYDLAIIRSYKTCTQVLNNQQDFKVTWGEAINFLSNKRDGPVLANEFCLAGDSSANASNRDHIYKCLYPHKWDHDIKTFFAITTDRLVTQYSHSVASQAGSHQPNSPQSTRTYELDIVRDVIALVATHFSAALCAVVETLKESLSPKVRVGSKDDAATQPEWPALRLYGRHMIKRMLNEPGNTVDEAIWGSILPASVAGCANQTEALSQAIDYYLGDGKKHLPTMYSLAHEGTEEAEEKLKKYFLEGVRLRSAVAVFRDLAADQDLTDFSPSLPNNSDHCGVDPLPNPKTNARSATYSLKAGSRLLLDLTAANHDSTAFHDPETVRLDRPLDSYIQFGWGPHLCVGRDMSIVGLSAAFKNIVGLKNLRRAPGGRGMIKSFTVARWNGQVGSARNAAVGWTGLRTYMTADQSAFWPIPSTLKVLWDE</sequence>
<dbReference type="PROSITE" id="PS00086">
    <property type="entry name" value="CYTOCHROME_P450"/>
    <property type="match status" value="1"/>
</dbReference>
<keyword evidence="6 11" id="KW-0479">Metal-binding</keyword>
<evidence type="ECO:0000256" key="1">
    <source>
        <dbReference type="ARBA" id="ARBA00000699"/>
    </source>
</evidence>
<feature type="binding site" description="axial binding residue" evidence="11">
    <location>
        <position position="358"/>
    </location>
    <ligand>
        <name>heme b</name>
        <dbReference type="ChEBI" id="CHEBI:60344"/>
    </ligand>
    <ligandPart>
        <name>Fe</name>
        <dbReference type="ChEBI" id="CHEBI:18248"/>
    </ligandPart>
</feature>
<evidence type="ECO:0000256" key="10">
    <source>
        <dbReference type="ARBA" id="ARBA00023235"/>
    </source>
</evidence>
<gene>
    <name evidence="12" type="ORF">SLS53_004991</name>
</gene>
<dbReference type="InterPro" id="IPR034812">
    <property type="entry name" value="Ppo-like_N"/>
</dbReference>
<dbReference type="GO" id="GO:0006631">
    <property type="term" value="P:fatty acid metabolic process"/>
    <property type="evidence" value="ECO:0007669"/>
    <property type="project" value="UniProtKB-ARBA"/>
</dbReference>
<keyword evidence="10" id="KW-0413">Isomerase</keyword>
<accession>A0AAN9U6Z6</accession>